<protein>
    <submittedName>
        <fullName evidence="1">Uncharacterized protein</fullName>
    </submittedName>
</protein>
<organism evidence="1 2">
    <name type="scientific">Hyalomma asiaticum</name>
    <name type="common">Tick</name>
    <dbReference type="NCBI Taxonomy" id="266040"/>
    <lineage>
        <taxon>Eukaryota</taxon>
        <taxon>Metazoa</taxon>
        <taxon>Ecdysozoa</taxon>
        <taxon>Arthropoda</taxon>
        <taxon>Chelicerata</taxon>
        <taxon>Arachnida</taxon>
        <taxon>Acari</taxon>
        <taxon>Parasitiformes</taxon>
        <taxon>Ixodida</taxon>
        <taxon>Ixodoidea</taxon>
        <taxon>Ixodidae</taxon>
        <taxon>Hyalomminae</taxon>
        <taxon>Hyalomma</taxon>
    </lineage>
</organism>
<accession>A0ACB7RVH7</accession>
<sequence>MVEQYGEIYSYEKSPRAKMIKRDHANLTDMDSIVSFMRYNDYKNDPLSRCNCTPPYNPIYAIASRYDLLEPDGQYITPMMYRRAVGGIDVKVSNRELSASLEYVAVAGPTWEHLPPFQWSTSGLPDSHVGQPDRWQFGPVHHKWQHAKGNPKEKTSIS</sequence>
<dbReference type="EMBL" id="CM023487">
    <property type="protein sequence ID" value="KAH6925398.1"/>
    <property type="molecule type" value="Genomic_DNA"/>
</dbReference>
<evidence type="ECO:0000313" key="2">
    <source>
        <dbReference type="Proteomes" id="UP000821845"/>
    </source>
</evidence>
<keyword evidence="2" id="KW-1185">Reference proteome</keyword>
<reference evidence="1" key="1">
    <citation type="submission" date="2020-05" db="EMBL/GenBank/DDBJ databases">
        <title>Large-scale comparative analyses of tick genomes elucidate their genetic diversity and vector capacities.</title>
        <authorList>
            <person name="Jia N."/>
            <person name="Wang J."/>
            <person name="Shi W."/>
            <person name="Du L."/>
            <person name="Sun Y."/>
            <person name="Zhan W."/>
            <person name="Jiang J."/>
            <person name="Wang Q."/>
            <person name="Zhang B."/>
            <person name="Ji P."/>
            <person name="Sakyi L.B."/>
            <person name="Cui X."/>
            <person name="Yuan T."/>
            <person name="Jiang B."/>
            <person name="Yang W."/>
            <person name="Lam T.T.-Y."/>
            <person name="Chang Q."/>
            <person name="Ding S."/>
            <person name="Wang X."/>
            <person name="Zhu J."/>
            <person name="Ruan X."/>
            <person name="Zhao L."/>
            <person name="Wei J."/>
            <person name="Que T."/>
            <person name="Du C."/>
            <person name="Cheng J."/>
            <person name="Dai P."/>
            <person name="Han X."/>
            <person name="Huang E."/>
            <person name="Gao Y."/>
            <person name="Liu J."/>
            <person name="Shao H."/>
            <person name="Ye R."/>
            <person name="Li L."/>
            <person name="Wei W."/>
            <person name="Wang X."/>
            <person name="Wang C."/>
            <person name="Yang T."/>
            <person name="Huo Q."/>
            <person name="Li W."/>
            <person name="Guo W."/>
            <person name="Chen H."/>
            <person name="Zhou L."/>
            <person name="Ni X."/>
            <person name="Tian J."/>
            <person name="Zhou Y."/>
            <person name="Sheng Y."/>
            <person name="Liu T."/>
            <person name="Pan Y."/>
            <person name="Xia L."/>
            <person name="Li J."/>
            <person name="Zhao F."/>
            <person name="Cao W."/>
        </authorList>
    </citation>
    <scope>NUCLEOTIDE SEQUENCE</scope>
    <source>
        <strain evidence="1">Hyas-2018</strain>
    </source>
</reference>
<comment type="caution">
    <text evidence="1">The sequence shown here is derived from an EMBL/GenBank/DDBJ whole genome shotgun (WGS) entry which is preliminary data.</text>
</comment>
<dbReference type="Proteomes" id="UP000821845">
    <property type="component" value="Chromosome 7"/>
</dbReference>
<gene>
    <name evidence="1" type="ORF">HPB50_004525</name>
</gene>
<proteinExistence type="predicted"/>
<evidence type="ECO:0000313" key="1">
    <source>
        <dbReference type="EMBL" id="KAH6925398.1"/>
    </source>
</evidence>
<name>A0ACB7RVH7_HYAAI</name>